<organism evidence="1 2">
    <name type="scientific">Bartonella ancashensis</name>
    <dbReference type="NCBI Taxonomy" id="1318743"/>
    <lineage>
        <taxon>Bacteria</taxon>
        <taxon>Pseudomonadati</taxon>
        <taxon>Pseudomonadota</taxon>
        <taxon>Alphaproteobacteria</taxon>
        <taxon>Hyphomicrobiales</taxon>
        <taxon>Bartonellaceae</taxon>
        <taxon>Bartonella</taxon>
    </lineage>
</organism>
<name>A0A0M4LFB4_9HYPH</name>
<dbReference type="Proteomes" id="UP000057213">
    <property type="component" value="Chromosome"/>
</dbReference>
<evidence type="ECO:0000313" key="2">
    <source>
        <dbReference type="Proteomes" id="UP000057213"/>
    </source>
</evidence>
<reference evidence="1 2" key="1">
    <citation type="journal article" date="2015" name="Genome Announc.">
        <title>Complete Genome Sequence of Bartonella ancashensis Strain 20.00, Isolated from the Blood of a Patient with Verruga Peruana.</title>
        <authorList>
            <person name="Hang J."/>
            <person name="Mullins K.E."/>
            <person name="Clifford R.J."/>
            <person name="Onmus-Leone F."/>
            <person name="Yang Y."/>
            <person name="Jiang J."/>
            <person name="Leguia M."/>
            <person name="Kasper M.R."/>
            <person name="Maguina C."/>
            <person name="Lesho E.P."/>
            <person name="Jarman R.G."/>
            <person name="Richards A.L."/>
            <person name="Blazes D."/>
        </authorList>
    </citation>
    <scope>NUCLEOTIDE SEQUENCE [LARGE SCALE GENOMIC DNA]</scope>
    <source>
        <strain evidence="1 2">20.00</strain>
    </source>
</reference>
<dbReference type="Pfam" id="PF06763">
    <property type="entry name" value="Minor_tail_Z"/>
    <property type="match status" value="1"/>
</dbReference>
<dbReference type="AlphaFoldDB" id="A0A0M4LFB4"/>
<protein>
    <recommendedName>
        <fullName evidence="3">Phage protein</fullName>
    </recommendedName>
</protein>
<sequence>MMTMLQAPRLHWALRNAVNDTAKQVERFTEQKVAKIASIPPKRVKKGVYVSTKATAENLEANIRGSGSPLPLKIFKARETRRGVVYKIFGKREIMPNGFIQGGKFPQRVDLKMGGNVFARIDGDRYPIEKKEGTSIAYVMSKQDVVCPVEQYANERLTANIRRQLARQEYVVRSHQI</sequence>
<gene>
    <name evidence="1" type="ORF">PU02_0068</name>
</gene>
<keyword evidence="2" id="KW-1185">Reference proteome</keyword>
<dbReference type="InterPro" id="IPR010633">
    <property type="entry name" value="Phage_lambda_GpZ"/>
</dbReference>
<proteinExistence type="predicted"/>
<evidence type="ECO:0000313" key="1">
    <source>
        <dbReference type="EMBL" id="ALE02882.1"/>
    </source>
</evidence>
<accession>A0A0M4LFB4</accession>
<dbReference type="KEGG" id="banc:PU02_0068"/>
<dbReference type="EMBL" id="CP010401">
    <property type="protein sequence ID" value="ALE02882.1"/>
    <property type="molecule type" value="Genomic_DNA"/>
</dbReference>
<dbReference type="PATRIC" id="fig|1318743.3.peg.71"/>
<evidence type="ECO:0008006" key="3">
    <source>
        <dbReference type="Google" id="ProtNLM"/>
    </source>
</evidence>